<evidence type="ECO:0000313" key="2">
    <source>
        <dbReference type="Proteomes" id="UP000085678"/>
    </source>
</evidence>
<feature type="signal peptide" evidence="1">
    <location>
        <begin position="1"/>
        <end position="22"/>
    </location>
</feature>
<sequence>MRTRAMFLLLVFAHACADLTLADTDCSPSLAREHGIHSMEEALANPLVNMVIYGRVDNHYHHVDQVHDDAGHVHTGDGAGDHEETYTASISVFCHFKDHGGDEETEASAAEINITKAGFVHTSVACEMHYLQKEKEYMLFLQHQHHPTHVILPLYHVEVTSDKSQITELLKFCGMNVHYPTGLSSSTSSYQCPTAAASGLCITPTAPPTPDWVTHSHDHGDQGDNSAGRPFQGSSVLVQLTATMLSFLIACL</sequence>
<dbReference type="GeneID" id="106169798"/>
<feature type="chain" id="PRO_5010386963" evidence="1">
    <location>
        <begin position="23"/>
        <end position="252"/>
    </location>
</feature>
<organism evidence="2 3">
    <name type="scientific">Lingula anatina</name>
    <name type="common">Brachiopod</name>
    <name type="synonym">Lingula unguis</name>
    <dbReference type="NCBI Taxonomy" id="7574"/>
    <lineage>
        <taxon>Eukaryota</taxon>
        <taxon>Metazoa</taxon>
        <taxon>Spiralia</taxon>
        <taxon>Lophotrochozoa</taxon>
        <taxon>Brachiopoda</taxon>
        <taxon>Linguliformea</taxon>
        <taxon>Lingulata</taxon>
        <taxon>Lingulida</taxon>
        <taxon>Linguloidea</taxon>
        <taxon>Lingulidae</taxon>
        <taxon>Lingula</taxon>
    </lineage>
</organism>
<dbReference type="KEGG" id="lak:106169798"/>
<protein>
    <submittedName>
        <fullName evidence="3">Uncharacterized protein LOC106169798</fullName>
    </submittedName>
</protein>
<name>A0A1S3J3M1_LINAN</name>
<keyword evidence="1" id="KW-0732">Signal</keyword>
<accession>A0A1S3J3M1</accession>
<reference evidence="3" key="1">
    <citation type="submission" date="2025-08" db="UniProtKB">
        <authorList>
            <consortium name="RefSeq"/>
        </authorList>
    </citation>
    <scope>IDENTIFICATION</scope>
    <source>
        <tissue evidence="3">Gonads</tissue>
    </source>
</reference>
<keyword evidence="2" id="KW-1185">Reference proteome</keyword>
<proteinExistence type="predicted"/>
<dbReference type="RefSeq" id="XP_013404866.1">
    <property type="nucleotide sequence ID" value="XM_013549412.1"/>
</dbReference>
<gene>
    <name evidence="3" type="primary">LOC106169798</name>
</gene>
<evidence type="ECO:0000256" key="1">
    <source>
        <dbReference type="SAM" id="SignalP"/>
    </source>
</evidence>
<evidence type="ECO:0000313" key="3">
    <source>
        <dbReference type="RefSeq" id="XP_013404866.1"/>
    </source>
</evidence>
<dbReference type="InParanoid" id="A0A1S3J3M1"/>
<dbReference type="Proteomes" id="UP000085678">
    <property type="component" value="Unplaced"/>
</dbReference>
<dbReference type="AlphaFoldDB" id="A0A1S3J3M1"/>